<organism evidence="4 5">
    <name type="scientific">Staphylococcus hyicus</name>
    <dbReference type="NCBI Taxonomy" id="1284"/>
    <lineage>
        <taxon>Bacteria</taxon>
        <taxon>Bacillati</taxon>
        <taxon>Bacillota</taxon>
        <taxon>Bacilli</taxon>
        <taxon>Bacillales</taxon>
        <taxon>Staphylococcaceae</taxon>
        <taxon>Staphylococcus</taxon>
    </lineage>
</organism>
<dbReference type="GO" id="GO:0016787">
    <property type="term" value="F:hydrolase activity"/>
    <property type="evidence" value="ECO:0007669"/>
    <property type="project" value="UniProtKB-KW"/>
</dbReference>
<name>A0A2T4R794_STAHY</name>
<sequence>MIRCVCLVDRRDNALRLVQVRHRNKMYFPGGKLEQGEGLKAALIREVKEELQLELKEEDIEYIGSVTGPAYPQPNEKTELHGFRTTFPINWSEIEIAAEITHIDWVNMDDHQRIAPAVLNWIEQYET</sequence>
<evidence type="ECO:0000256" key="1">
    <source>
        <dbReference type="ARBA" id="ARBA00001946"/>
    </source>
</evidence>
<feature type="domain" description="Nudix hydrolase" evidence="3">
    <location>
        <begin position="1"/>
        <end position="127"/>
    </location>
</feature>
<reference evidence="4 5" key="1">
    <citation type="journal article" date="2016" name="Front. Microbiol.">
        <title>Comprehensive Phylogenetic Analysis of Bovine Non-aureus Staphylococci Species Based on Whole-Genome Sequencing.</title>
        <authorList>
            <person name="Naushad S."/>
            <person name="Barkema H.W."/>
            <person name="Luby C."/>
            <person name="Condas L.A."/>
            <person name="Nobrega D.B."/>
            <person name="Carson D.A."/>
            <person name="De Buck J."/>
        </authorList>
    </citation>
    <scope>NUCLEOTIDE SEQUENCE [LARGE SCALE GENOMIC DNA]</scope>
    <source>
        <strain evidence="4 5">SNUC 5959</strain>
    </source>
</reference>
<evidence type="ECO:0000313" key="5">
    <source>
        <dbReference type="Proteomes" id="UP000285625"/>
    </source>
</evidence>
<dbReference type="RefSeq" id="WP_107632776.1">
    <property type="nucleotide sequence ID" value="NZ_JAUBYY010000003.1"/>
</dbReference>
<dbReference type="Proteomes" id="UP000285625">
    <property type="component" value="Unassembled WGS sequence"/>
</dbReference>
<proteinExistence type="predicted"/>
<dbReference type="InterPro" id="IPR000086">
    <property type="entry name" value="NUDIX_hydrolase_dom"/>
</dbReference>
<dbReference type="PROSITE" id="PS51462">
    <property type="entry name" value="NUDIX"/>
    <property type="match status" value="1"/>
</dbReference>
<accession>A0A2T4R794</accession>
<dbReference type="EMBL" id="QXVO01000001">
    <property type="protein sequence ID" value="RIO47695.1"/>
    <property type="molecule type" value="Genomic_DNA"/>
</dbReference>
<evidence type="ECO:0000256" key="2">
    <source>
        <dbReference type="ARBA" id="ARBA00022801"/>
    </source>
</evidence>
<dbReference type="PANTHER" id="PTHR43046:SF14">
    <property type="entry name" value="MUTT_NUDIX FAMILY PROTEIN"/>
    <property type="match status" value="1"/>
</dbReference>
<gene>
    <name evidence="4" type="ORF">BUZ57_00020</name>
</gene>
<dbReference type="Gene3D" id="3.90.79.10">
    <property type="entry name" value="Nucleoside Triphosphate Pyrophosphohydrolase"/>
    <property type="match status" value="1"/>
</dbReference>
<protein>
    <submittedName>
        <fullName evidence="4">NUDIX domain-containing protein</fullName>
    </submittedName>
</protein>
<dbReference type="AlphaFoldDB" id="A0A2T4R794"/>
<dbReference type="PANTHER" id="PTHR43046">
    <property type="entry name" value="GDP-MANNOSE MANNOSYL HYDROLASE"/>
    <property type="match status" value="1"/>
</dbReference>
<dbReference type="Pfam" id="PF00293">
    <property type="entry name" value="NUDIX"/>
    <property type="match status" value="1"/>
</dbReference>
<keyword evidence="2" id="KW-0378">Hydrolase</keyword>
<evidence type="ECO:0000259" key="3">
    <source>
        <dbReference type="PROSITE" id="PS51462"/>
    </source>
</evidence>
<dbReference type="SUPFAM" id="SSF55811">
    <property type="entry name" value="Nudix"/>
    <property type="match status" value="1"/>
</dbReference>
<comment type="cofactor">
    <cofactor evidence="1">
        <name>Mg(2+)</name>
        <dbReference type="ChEBI" id="CHEBI:18420"/>
    </cofactor>
</comment>
<dbReference type="InterPro" id="IPR015797">
    <property type="entry name" value="NUDIX_hydrolase-like_dom_sf"/>
</dbReference>
<dbReference type="STRING" id="1284.SHYC_02195"/>
<comment type="caution">
    <text evidence="4">The sequence shown here is derived from an EMBL/GenBank/DDBJ whole genome shotgun (WGS) entry which is preliminary data.</text>
</comment>
<evidence type="ECO:0000313" key="4">
    <source>
        <dbReference type="EMBL" id="RIO47695.1"/>
    </source>
</evidence>